<dbReference type="PANTHER" id="PTHR34285">
    <property type="entry name" value="OS08G0510800 PROTEIN"/>
    <property type="match status" value="1"/>
</dbReference>
<feature type="region of interest" description="Disordered" evidence="1">
    <location>
        <begin position="211"/>
        <end position="232"/>
    </location>
</feature>
<feature type="region of interest" description="Disordered" evidence="1">
    <location>
        <begin position="423"/>
        <end position="528"/>
    </location>
</feature>
<feature type="compositionally biased region" description="Basic and acidic residues" evidence="1">
    <location>
        <begin position="265"/>
        <end position="283"/>
    </location>
</feature>
<dbReference type="Proteomes" id="UP000006727">
    <property type="component" value="Chromosome 4"/>
</dbReference>
<protein>
    <submittedName>
        <fullName evidence="2 3">Uncharacterized protein</fullName>
    </submittedName>
</protein>
<reference evidence="2 4" key="2">
    <citation type="journal article" date="2018" name="Plant J.">
        <title>The Physcomitrella patens chromosome-scale assembly reveals moss genome structure and evolution.</title>
        <authorList>
            <person name="Lang D."/>
            <person name="Ullrich K.K."/>
            <person name="Murat F."/>
            <person name="Fuchs J."/>
            <person name="Jenkins J."/>
            <person name="Haas F.B."/>
            <person name="Piednoel M."/>
            <person name="Gundlach H."/>
            <person name="Van Bel M."/>
            <person name="Meyberg R."/>
            <person name="Vives C."/>
            <person name="Morata J."/>
            <person name="Symeonidi A."/>
            <person name="Hiss M."/>
            <person name="Muchero W."/>
            <person name="Kamisugi Y."/>
            <person name="Saleh O."/>
            <person name="Blanc G."/>
            <person name="Decker E.L."/>
            <person name="van Gessel N."/>
            <person name="Grimwood J."/>
            <person name="Hayes R.D."/>
            <person name="Graham S.W."/>
            <person name="Gunter L.E."/>
            <person name="McDaniel S.F."/>
            <person name="Hoernstein S.N.W."/>
            <person name="Larsson A."/>
            <person name="Li F.W."/>
            <person name="Perroud P.F."/>
            <person name="Phillips J."/>
            <person name="Ranjan P."/>
            <person name="Rokshar D.S."/>
            <person name="Rothfels C.J."/>
            <person name="Schneider L."/>
            <person name="Shu S."/>
            <person name="Stevenson D.W."/>
            <person name="Thummler F."/>
            <person name="Tillich M."/>
            <person name="Villarreal Aguilar J.C."/>
            <person name="Widiez T."/>
            <person name="Wong G.K."/>
            <person name="Wymore A."/>
            <person name="Zhang Y."/>
            <person name="Zimmer A.D."/>
            <person name="Quatrano R.S."/>
            <person name="Mayer K.F.X."/>
            <person name="Goodstein D."/>
            <person name="Casacuberta J.M."/>
            <person name="Vandepoele K."/>
            <person name="Reski R."/>
            <person name="Cuming A.C."/>
            <person name="Tuskan G.A."/>
            <person name="Maumus F."/>
            <person name="Salse J."/>
            <person name="Schmutz J."/>
            <person name="Rensing S.A."/>
        </authorList>
    </citation>
    <scope>NUCLEOTIDE SEQUENCE [LARGE SCALE GENOMIC DNA]</scope>
    <source>
        <strain evidence="3 4">cv. Gransden 2004</strain>
    </source>
</reference>
<dbReference type="EMBL" id="ABEU02000004">
    <property type="protein sequence ID" value="PNR55727.1"/>
    <property type="molecule type" value="Genomic_DNA"/>
</dbReference>
<dbReference type="PANTHER" id="PTHR34285:SF3">
    <property type="entry name" value="OS08G0510800 PROTEIN"/>
    <property type="match status" value="1"/>
</dbReference>
<dbReference type="EnsemblPlants" id="Pp3c4_23000V3.2">
    <property type="protein sequence ID" value="PAC:32920367.CDS.1"/>
    <property type="gene ID" value="Pp3c4_23000"/>
</dbReference>
<proteinExistence type="predicted"/>
<evidence type="ECO:0000313" key="3">
    <source>
        <dbReference type="EnsemblPlants" id="PAC:32920366.CDS.1"/>
    </source>
</evidence>
<reference evidence="2 4" key="1">
    <citation type="journal article" date="2008" name="Science">
        <title>The Physcomitrella genome reveals evolutionary insights into the conquest of land by plants.</title>
        <authorList>
            <person name="Rensing S."/>
            <person name="Lang D."/>
            <person name="Zimmer A."/>
            <person name="Terry A."/>
            <person name="Salamov A."/>
            <person name="Shapiro H."/>
            <person name="Nishiyama T."/>
            <person name="Perroud P.-F."/>
            <person name="Lindquist E."/>
            <person name="Kamisugi Y."/>
            <person name="Tanahashi T."/>
            <person name="Sakakibara K."/>
            <person name="Fujita T."/>
            <person name="Oishi K."/>
            <person name="Shin-I T."/>
            <person name="Kuroki Y."/>
            <person name="Toyoda A."/>
            <person name="Suzuki Y."/>
            <person name="Hashimoto A."/>
            <person name="Yamaguchi K."/>
            <person name="Sugano A."/>
            <person name="Kohara Y."/>
            <person name="Fujiyama A."/>
            <person name="Anterola A."/>
            <person name="Aoki S."/>
            <person name="Ashton N."/>
            <person name="Barbazuk W.B."/>
            <person name="Barker E."/>
            <person name="Bennetzen J."/>
            <person name="Bezanilla M."/>
            <person name="Blankenship R."/>
            <person name="Cho S.H."/>
            <person name="Dutcher S."/>
            <person name="Estelle M."/>
            <person name="Fawcett J.A."/>
            <person name="Gundlach H."/>
            <person name="Hanada K."/>
            <person name="Heyl A."/>
            <person name="Hicks K.A."/>
            <person name="Hugh J."/>
            <person name="Lohr M."/>
            <person name="Mayer K."/>
            <person name="Melkozernov A."/>
            <person name="Murata T."/>
            <person name="Nelson D."/>
            <person name="Pils B."/>
            <person name="Prigge M."/>
            <person name="Reiss B."/>
            <person name="Renner T."/>
            <person name="Rombauts S."/>
            <person name="Rushton P."/>
            <person name="Sanderfoot A."/>
            <person name="Schween G."/>
            <person name="Shiu S.-H."/>
            <person name="Stueber K."/>
            <person name="Theodoulou F.L."/>
            <person name="Tu H."/>
            <person name="Van de Peer Y."/>
            <person name="Verrier P.J."/>
            <person name="Waters E."/>
            <person name="Wood A."/>
            <person name="Yang L."/>
            <person name="Cove D."/>
            <person name="Cuming A."/>
            <person name="Hasebe M."/>
            <person name="Lucas S."/>
            <person name="Mishler D.B."/>
            <person name="Reski R."/>
            <person name="Grigoriev I."/>
            <person name="Quatrano R.S."/>
            <person name="Boore J.L."/>
        </authorList>
    </citation>
    <scope>NUCLEOTIDE SEQUENCE [LARGE SCALE GENOMIC DNA]</scope>
    <source>
        <strain evidence="3 4">cv. Gransden 2004</strain>
    </source>
</reference>
<feature type="compositionally biased region" description="Basic and acidic residues" evidence="1">
    <location>
        <begin position="423"/>
        <end position="434"/>
    </location>
</feature>
<feature type="region of interest" description="Disordered" evidence="1">
    <location>
        <begin position="252"/>
        <end position="288"/>
    </location>
</feature>
<dbReference type="Gramene" id="Pp3c4_23000V3.1">
    <property type="protein sequence ID" value="PAC:32920366.CDS.1"/>
    <property type="gene ID" value="Pp3c4_23000"/>
</dbReference>
<reference evidence="3" key="3">
    <citation type="submission" date="2020-12" db="UniProtKB">
        <authorList>
            <consortium name="EnsemblPlants"/>
        </authorList>
    </citation>
    <scope>IDENTIFICATION</scope>
</reference>
<dbReference type="InParanoid" id="A9SA84"/>
<sequence>MKASVRVREGQRPLVRAKVPVQVVGLPFYSGITVGDEKELALHVGTNMDAGPTCRVSYRPNDYLSPLAVLLKMGFGVWGSPHGAPFTIAAEFNLVRRESVSFMLRLKPRVGSFSLRKHFLSTSGTLAREGSVSCSSGHAERNKDMGFQEEVEVAVAERPGEAMMNQSAGGQTQGDGLVYETYNDCGIIPLGLGQVSGSIVSEKKCYLSDDPGSPDCTGGLRHPGERSSDLEIPGAQEVGSVGMDLLTQRSLENGDACDSPDSGVEIDRDASLGDHNHQPETKRNGLLQSWSGNAHSSWGLTVHSAIPLGRRAVGQVQWGMRGPSRAGDEGGRCFYGYKLPVLVLDKISIRSIDFHRNLQNVGSAFSSDSGPLSNEVRYLESPVDDGSQLGFIASMCYSMRNQLNSLHSDHSFLKKVIEDMKAEADQSSRGEKRASTPKPRTKSTQEEDSIRSQLFEELHKKTSSRTSSKDGLINSGFCDDNRGVPSAQNQESIFDMPVEGLLSDKRSGDLQTKARGSPERSVKQGGKS</sequence>
<dbReference type="Gramene" id="Pp3c4_23000V3.2">
    <property type="protein sequence ID" value="PAC:32920367.CDS.1"/>
    <property type="gene ID" value="Pp3c4_23000"/>
</dbReference>
<dbReference type="AlphaFoldDB" id="A9SA84"/>
<evidence type="ECO:0000256" key="1">
    <source>
        <dbReference type="SAM" id="MobiDB-lite"/>
    </source>
</evidence>
<accession>A9SA84</accession>
<evidence type="ECO:0000313" key="4">
    <source>
        <dbReference type="Proteomes" id="UP000006727"/>
    </source>
</evidence>
<feature type="compositionally biased region" description="Basic and acidic residues" evidence="1">
    <location>
        <begin position="443"/>
        <end position="460"/>
    </location>
</feature>
<keyword evidence="4" id="KW-1185">Reference proteome</keyword>
<dbReference type="EnsemblPlants" id="Pp3c4_23000V3.1">
    <property type="protein sequence ID" value="PAC:32920366.CDS.1"/>
    <property type="gene ID" value="Pp3c4_23000"/>
</dbReference>
<name>A9SA84_PHYPA</name>
<evidence type="ECO:0000313" key="2">
    <source>
        <dbReference type="EMBL" id="PNR55727.1"/>
    </source>
</evidence>
<gene>
    <name evidence="2" type="ORF">PHYPA_006624</name>
</gene>
<organism evidence="2">
    <name type="scientific">Physcomitrium patens</name>
    <name type="common">Spreading-leaved earth moss</name>
    <name type="synonym">Physcomitrella patens</name>
    <dbReference type="NCBI Taxonomy" id="3218"/>
    <lineage>
        <taxon>Eukaryota</taxon>
        <taxon>Viridiplantae</taxon>
        <taxon>Streptophyta</taxon>
        <taxon>Embryophyta</taxon>
        <taxon>Bryophyta</taxon>
        <taxon>Bryophytina</taxon>
        <taxon>Bryopsida</taxon>
        <taxon>Funariidae</taxon>
        <taxon>Funariales</taxon>
        <taxon>Funariaceae</taxon>
        <taxon>Physcomitrium</taxon>
    </lineage>
</organism>
<dbReference type="STRING" id="3218.A9SA84"/>